<sequence>MKVRILADENVNYKIIEHLKDNNLDVIPLIDLERGISD</sequence>
<dbReference type="Proteomes" id="UP000001366">
    <property type="component" value="Chromosome"/>
</dbReference>
<organism evidence="1 2">
    <name type="scientific">Persephonella marina (strain DSM 14350 / EX-H1)</name>
    <dbReference type="NCBI Taxonomy" id="123214"/>
    <lineage>
        <taxon>Bacteria</taxon>
        <taxon>Pseudomonadati</taxon>
        <taxon>Aquificota</taxon>
        <taxon>Aquificia</taxon>
        <taxon>Aquificales</taxon>
        <taxon>Hydrogenothermaceae</taxon>
        <taxon>Persephonella</taxon>
    </lineage>
</organism>
<dbReference type="PaxDb" id="123214-PERMA_1861"/>
<protein>
    <recommendedName>
        <fullName evidence="3">DUF5615 domain-containing protein</fullName>
    </recommendedName>
</protein>
<gene>
    <name evidence="1" type="ordered locus">PERMA_1861</name>
</gene>
<proteinExistence type="predicted"/>
<reference evidence="1 2" key="1">
    <citation type="journal article" date="2009" name="J. Bacteriol.">
        <title>Complete and draft genome sequences of six members of the Aquificales.</title>
        <authorList>
            <person name="Reysenbach A.L."/>
            <person name="Hamamura N."/>
            <person name="Podar M."/>
            <person name="Griffiths E."/>
            <person name="Ferreira S."/>
            <person name="Hochstein R."/>
            <person name="Heidelberg J."/>
            <person name="Johnson J."/>
            <person name="Mead D."/>
            <person name="Pohorille A."/>
            <person name="Sarmiento M."/>
            <person name="Schweighofer K."/>
            <person name="Seshadri R."/>
            <person name="Voytek M.A."/>
        </authorList>
    </citation>
    <scope>NUCLEOTIDE SEQUENCE [LARGE SCALE GENOMIC DNA]</scope>
    <source>
        <strain evidence="2">DSM 14350 / EX-H1</strain>
    </source>
</reference>
<evidence type="ECO:0000313" key="2">
    <source>
        <dbReference type="Proteomes" id="UP000001366"/>
    </source>
</evidence>
<evidence type="ECO:0000313" key="1">
    <source>
        <dbReference type="EMBL" id="ACO03344.1"/>
    </source>
</evidence>
<dbReference type="AlphaFoldDB" id="C0QSH7"/>
<dbReference type="KEGG" id="pmx:PERMA_1861"/>
<dbReference type="STRING" id="123214.PERMA_1861"/>
<dbReference type="EMBL" id="CP001230">
    <property type="protein sequence ID" value="ACO03344.1"/>
    <property type="molecule type" value="Genomic_DNA"/>
</dbReference>
<accession>C0QSH7</accession>
<evidence type="ECO:0008006" key="3">
    <source>
        <dbReference type="Google" id="ProtNLM"/>
    </source>
</evidence>
<name>C0QSH7_PERMH</name>
<keyword evidence="2" id="KW-1185">Reference proteome</keyword>
<dbReference type="HOGENOM" id="CLU_3331334_0_0_0"/>